<evidence type="ECO:0000256" key="1">
    <source>
        <dbReference type="SAM" id="Phobius"/>
    </source>
</evidence>
<protein>
    <submittedName>
        <fullName evidence="3">Ephrin RBD domain-containing protein</fullName>
    </submittedName>
</protein>
<feature type="transmembrane region" description="Helical" evidence="1">
    <location>
        <begin position="143"/>
        <end position="167"/>
    </location>
</feature>
<name>A0A7E5A1I0_PANRE</name>
<dbReference type="WBParaSite" id="Pan_g9060.t1">
    <property type="protein sequence ID" value="Pan_g9060.t1"/>
    <property type="gene ID" value="Pan_g9060"/>
</dbReference>
<keyword evidence="1" id="KW-1133">Transmembrane helix</keyword>
<dbReference type="Proteomes" id="UP000492821">
    <property type="component" value="Unassembled WGS sequence"/>
</dbReference>
<sequence length="224" mass="25117">MLRLKCDEVTITFTGPELLIEIDNHDDQGNVFVMCFKSYPNSYANRCPKGYASLYYWTTENILSYRYFINRKGELLYATLTLIVGKIVFGEDGSVTLLVHKLPRACTFRLLNAQKVIQTTTTTTTAQITSTTTLIKKASYNTVYFVVGGLAILLILIIVFIVAYLLWSKKANTINNQAVPIIQSDDNINQCWVADRVPDRISDISGTKLSDVRSGPANSVMTQH</sequence>
<keyword evidence="2" id="KW-1185">Reference proteome</keyword>
<proteinExistence type="predicted"/>
<reference evidence="2" key="1">
    <citation type="journal article" date="2013" name="Genetics">
        <title>The draft genome and transcriptome of Panagrellus redivivus are shaped by the harsh demands of a free-living lifestyle.</title>
        <authorList>
            <person name="Srinivasan J."/>
            <person name="Dillman A.R."/>
            <person name="Macchietto M.G."/>
            <person name="Heikkinen L."/>
            <person name="Lakso M."/>
            <person name="Fracchia K.M."/>
            <person name="Antoshechkin I."/>
            <person name="Mortazavi A."/>
            <person name="Wong G."/>
            <person name="Sternberg P.W."/>
        </authorList>
    </citation>
    <scope>NUCLEOTIDE SEQUENCE [LARGE SCALE GENOMIC DNA]</scope>
    <source>
        <strain evidence="2">MT8872</strain>
    </source>
</reference>
<organism evidence="2 3">
    <name type="scientific">Panagrellus redivivus</name>
    <name type="common">Microworm</name>
    <dbReference type="NCBI Taxonomy" id="6233"/>
    <lineage>
        <taxon>Eukaryota</taxon>
        <taxon>Metazoa</taxon>
        <taxon>Ecdysozoa</taxon>
        <taxon>Nematoda</taxon>
        <taxon>Chromadorea</taxon>
        <taxon>Rhabditida</taxon>
        <taxon>Tylenchina</taxon>
        <taxon>Panagrolaimomorpha</taxon>
        <taxon>Panagrolaimoidea</taxon>
        <taxon>Panagrolaimidae</taxon>
        <taxon>Panagrellus</taxon>
    </lineage>
</organism>
<accession>A0A7E5A1I0</accession>
<dbReference type="AlphaFoldDB" id="A0A7E5A1I0"/>
<evidence type="ECO:0000313" key="3">
    <source>
        <dbReference type="WBParaSite" id="Pan_g9060.t1"/>
    </source>
</evidence>
<keyword evidence="1" id="KW-0812">Transmembrane</keyword>
<keyword evidence="1" id="KW-0472">Membrane</keyword>
<evidence type="ECO:0000313" key="2">
    <source>
        <dbReference type="Proteomes" id="UP000492821"/>
    </source>
</evidence>
<reference evidence="3" key="2">
    <citation type="submission" date="2020-10" db="UniProtKB">
        <authorList>
            <consortium name="WormBaseParasite"/>
        </authorList>
    </citation>
    <scope>IDENTIFICATION</scope>
</reference>